<dbReference type="KEGG" id="smx:SM11_chr3642"/>
<evidence type="ECO:0000313" key="1">
    <source>
        <dbReference type="EMBL" id="AEH80871.1"/>
    </source>
</evidence>
<reference evidence="1 2" key="1">
    <citation type="journal article" date="2011" name="J. Biotechnol.">
        <title>The complete genome sequence of the dominant Sinorhizobium meliloti field isolate SM11 extends the S. meliloti pan-genome.</title>
        <authorList>
            <person name="Schneiker-Bekel S."/>
            <person name="Wibberg D."/>
            <person name="Bekel T."/>
            <person name="Blom J."/>
            <person name="Linke B."/>
            <person name="Neuweger H."/>
            <person name="Stiens M."/>
            <person name="Vorholter F.J."/>
            <person name="Weidner S."/>
            <person name="Goesmann A."/>
            <person name="Puhler A."/>
            <person name="Schluter A."/>
        </authorList>
    </citation>
    <scope>NUCLEOTIDE SEQUENCE [LARGE SCALE GENOMIC DNA]</scope>
    <source>
        <strain evidence="1 2">SM11</strain>
    </source>
</reference>
<proteinExistence type="predicted"/>
<protein>
    <submittedName>
        <fullName evidence="1">Uncharacterized protein</fullName>
    </submittedName>
</protein>
<evidence type="ECO:0000313" key="2">
    <source>
        <dbReference type="Proteomes" id="UP000009045"/>
    </source>
</evidence>
<name>F7X3T4_SINMM</name>
<dbReference type="EMBL" id="CP001830">
    <property type="protein sequence ID" value="AEH80871.1"/>
    <property type="molecule type" value="Genomic_DNA"/>
</dbReference>
<dbReference type="AlphaFoldDB" id="F7X3T4"/>
<sequence length="35" mass="3707">MIVGIPGISAACGSLTAFEKTHNAVASSKWPENRY</sequence>
<organism evidence="1 2">
    <name type="scientific">Sinorhizobium meliloti (strain SM11)</name>
    <dbReference type="NCBI Taxonomy" id="707241"/>
    <lineage>
        <taxon>Bacteria</taxon>
        <taxon>Pseudomonadati</taxon>
        <taxon>Pseudomonadota</taxon>
        <taxon>Alphaproteobacteria</taxon>
        <taxon>Hyphomicrobiales</taxon>
        <taxon>Rhizobiaceae</taxon>
        <taxon>Sinorhizobium/Ensifer group</taxon>
        <taxon>Sinorhizobium</taxon>
    </lineage>
</organism>
<dbReference type="HOGENOM" id="CLU_3367349_0_0_5"/>
<gene>
    <name evidence="1" type="ordered locus">SM11_chr3642</name>
</gene>
<accession>F7X3T4</accession>
<dbReference type="Proteomes" id="UP000009045">
    <property type="component" value="Chromosome"/>
</dbReference>